<comment type="caution">
    <text evidence="8">The sequence shown here is derived from an EMBL/GenBank/DDBJ whole genome shotgun (WGS) entry which is preliminary data.</text>
</comment>
<dbReference type="Pfam" id="PF00703">
    <property type="entry name" value="Glyco_hydro_2"/>
    <property type="match status" value="1"/>
</dbReference>
<dbReference type="RefSeq" id="WP_066863643.1">
    <property type="nucleotide sequence ID" value="NZ_CABKVV010000013.1"/>
</dbReference>
<reference evidence="8 9" key="1">
    <citation type="submission" date="2022-06" db="EMBL/GenBank/DDBJ databases">
        <title>Isolation of gut microbiota from human fecal samples.</title>
        <authorList>
            <person name="Pamer E.G."/>
            <person name="Barat B."/>
            <person name="Waligurski E."/>
            <person name="Medina S."/>
            <person name="Paddock L."/>
            <person name="Mostad J."/>
        </authorList>
    </citation>
    <scope>NUCLEOTIDE SEQUENCE [LARGE SCALE GENOMIC DNA]</scope>
    <source>
        <strain evidence="8 9">DFI.9.73</strain>
    </source>
</reference>
<dbReference type="SUPFAM" id="SSF51445">
    <property type="entry name" value="(Trans)glycosidases"/>
    <property type="match status" value="1"/>
</dbReference>
<evidence type="ECO:0000256" key="3">
    <source>
        <dbReference type="ARBA" id="ARBA00012756"/>
    </source>
</evidence>
<dbReference type="Pfam" id="PF16353">
    <property type="entry name" value="LacZ_4"/>
    <property type="match status" value="1"/>
</dbReference>
<accession>A0ABT1RUM2</accession>
<dbReference type="InterPro" id="IPR004199">
    <property type="entry name" value="B-gal_small/dom_5"/>
</dbReference>
<dbReference type="InterPro" id="IPR014718">
    <property type="entry name" value="GH-type_carb-bd"/>
</dbReference>
<gene>
    <name evidence="8" type="ORF">NE695_00420</name>
</gene>
<dbReference type="InterPro" id="IPR013783">
    <property type="entry name" value="Ig-like_fold"/>
</dbReference>
<dbReference type="InterPro" id="IPR036156">
    <property type="entry name" value="Beta-gal/glucu_dom_sf"/>
</dbReference>
<evidence type="ECO:0000259" key="7">
    <source>
        <dbReference type="SMART" id="SM01038"/>
    </source>
</evidence>
<organism evidence="8 9">
    <name type="scientific">Neglectibacter timonensis</name>
    <dbReference type="NCBI Taxonomy" id="1776382"/>
    <lineage>
        <taxon>Bacteria</taxon>
        <taxon>Bacillati</taxon>
        <taxon>Bacillota</taxon>
        <taxon>Clostridia</taxon>
        <taxon>Eubacteriales</taxon>
        <taxon>Oscillospiraceae</taxon>
        <taxon>Neglectibacter</taxon>
    </lineage>
</organism>
<dbReference type="InterPro" id="IPR011013">
    <property type="entry name" value="Gal_mutarotase_sf_dom"/>
</dbReference>
<evidence type="ECO:0000313" key="9">
    <source>
        <dbReference type="Proteomes" id="UP001524473"/>
    </source>
</evidence>
<dbReference type="SUPFAM" id="SSF74650">
    <property type="entry name" value="Galactose mutarotase-like"/>
    <property type="match status" value="1"/>
</dbReference>
<keyword evidence="4" id="KW-0378">Hydrolase</keyword>
<evidence type="ECO:0000256" key="1">
    <source>
        <dbReference type="ARBA" id="ARBA00001412"/>
    </source>
</evidence>
<evidence type="ECO:0000256" key="4">
    <source>
        <dbReference type="ARBA" id="ARBA00022801"/>
    </source>
</evidence>
<dbReference type="Gene3D" id="2.70.98.10">
    <property type="match status" value="1"/>
</dbReference>
<dbReference type="PANTHER" id="PTHR46323">
    <property type="entry name" value="BETA-GALACTOSIDASE"/>
    <property type="match status" value="1"/>
</dbReference>
<dbReference type="Pfam" id="PF02837">
    <property type="entry name" value="Glyco_hydro_2_N"/>
    <property type="match status" value="1"/>
</dbReference>
<dbReference type="InterPro" id="IPR006101">
    <property type="entry name" value="Glyco_hydro_2"/>
</dbReference>
<dbReference type="InterPro" id="IPR032312">
    <property type="entry name" value="LacZ_4"/>
</dbReference>
<comment type="similarity">
    <text evidence="2">Belongs to the glycosyl hydrolase 2 family.</text>
</comment>
<proteinExistence type="inferred from homology"/>
<dbReference type="Pfam" id="PF02836">
    <property type="entry name" value="Glyco_hydro_2_C"/>
    <property type="match status" value="1"/>
</dbReference>
<dbReference type="EC" id="3.2.1.23" evidence="3"/>
<dbReference type="Gene3D" id="2.60.40.10">
    <property type="entry name" value="Immunoglobulins"/>
    <property type="match status" value="2"/>
</dbReference>
<comment type="catalytic activity">
    <reaction evidence="1">
        <text>Hydrolysis of terminal non-reducing beta-D-galactose residues in beta-D-galactosides.</text>
        <dbReference type="EC" id="3.2.1.23"/>
    </reaction>
</comment>
<dbReference type="InterPro" id="IPR006102">
    <property type="entry name" value="Ig-like_GH2"/>
</dbReference>
<evidence type="ECO:0000313" key="8">
    <source>
        <dbReference type="EMBL" id="MCQ4838374.1"/>
    </source>
</evidence>
<dbReference type="SUPFAM" id="SSF49785">
    <property type="entry name" value="Galactose-binding domain-like"/>
    <property type="match status" value="1"/>
</dbReference>
<dbReference type="Gene3D" id="2.60.120.260">
    <property type="entry name" value="Galactose-binding domain-like"/>
    <property type="match status" value="1"/>
</dbReference>
<dbReference type="GeneID" id="90532337"/>
<dbReference type="InterPro" id="IPR006104">
    <property type="entry name" value="Glyco_hydro_2_N"/>
</dbReference>
<protein>
    <recommendedName>
        <fullName evidence="3">beta-galactosidase</fullName>
        <ecNumber evidence="3">3.2.1.23</ecNumber>
    </recommendedName>
    <alternativeName>
        <fullName evidence="6">Lactase</fullName>
    </alternativeName>
</protein>
<evidence type="ECO:0000256" key="6">
    <source>
        <dbReference type="ARBA" id="ARBA00032230"/>
    </source>
</evidence>
<dbReference type="InterPro" id="IPR008979">
    <property type="entry name" value="Galactose-bd-like_sf"/>
</dbReference>
<dbReference type="Proteomes" id="UP001524473">
    <property type="component" value="Unassembled WGS sequence"/>
</dbReference>
<dbReference type="InterPro" id="IPR017853">
    <property type="entry name" value="GH"/>
</dbReference>
<dbReference type="PRINTS" id="PR00132">
    <property type="entry name" value="GLHYDRLASE2"/>
</dbReference>
<dbReference type="EMBL" id="JANFZH010000001">
    <property type="protein sequence ID" value="MCQ4838374.1"/>
    <property type="molecule type" value="Genomic_DNA"/>
</dbReference>
<evidence type="ECO:0000256" key="2">
    <source>
        <dbReference type="ARBA" id="ARBA00007401"/>
    </source>
</evidence>
<name>A0ABT1RUM2_9FIRM</name>
<dbReference type="Pfam" id="PF02929">
    <property type="entry name" value="Bgal_small_N"/>
    <property type="match status" value="1"/>
</dbReference>
<feature type="domain" description="Beta galactosidase small chain/" evidence="7">
    <location>
        <begin position="763"/>
        <end position="1032"/>
    </location>
</feature>
<dbReference type="SMART" id="SM01038">
    <property type="entry name" value="Bgal_small_N"/>
    <property type="match status" value="1"/>
</dbReference>
<sequence length="1034" mass="116357">MSSQTIFHEDPSVLHVGCAPERSYYLPCRNAAEALEGTSSRILSLNGDWAFRYYDSFLDAMGAGGEDFLCFDEEEMDVIPVPSCWQNHGYGTHQYTNVNYPFPCDPPYVPDENPCGLYVRHFERTAEDLALRQFLNFEGVDSCLYLWVNGIFAGYSQVSHSTSEFEITDLLQTGDNTLIALVLKWCDGSYLEDQDKLRMSGIFRDVTLISRPQNFLRDYFIKESFAADYSSAALTVDLTPEGDVRVAGVLYGPDGTELGRAVSGSALSFQIEAPVLWNAEEPAQYTLLLETGEEAILQKVGLRKIEIRDGIVLLNGTPIKFRGVNRHDSDPVTGYTISREQALTDLALMKRHNINAIRTSHYPNAPWFLQLCSEYGFYVIAEADVECHGVAQAYGAHSMEAYADLADDPRFRDAILDRVKRSVLRDKNNASALIWSLGNESGFGENFENAGRWVKEFDPSRPVHYENFLTYHSDRKPDFSMIDLFSCMYASVDFVDAYFAPWPEGKPFGQFANSESIPESLRWQLERLQKVDRSAFYCEDGVHKKPFIQCEYIHAMGNGPGDAEDYQQRIMDYDGFCGGFVWEWCDHAVYGGQTPANRPIYRYGGDFGEFPHDGNFCMDGLVYPDRTPHTGLLEYKNCIRPVRACRSSRPDAFRFHNFLDFTATGEFLEISWEASQNGETLLGGVLELPSIPPHGETEVQISGLPDSGLSTITFFYTASQDNPFWEAGHLLGFDDIVLSEEPLPQPALTPGVLTLEEDPRRIMVSGGSFRYEFDRSSGLFSSMVLKNRSFLEKPMEWNIYRAPTDNDRNIDLAWRQAGYDRSTVKVYESSASLTNAGTAVITCRLGLAAISIRKFLDITARWEIDGSGMIRAEFACNRDPRFPFLPRFGVRLFLPKAFSTAEYLGYGPCESYLDKHRASRLGVFAGEVSSLHEDYIRPQENGSHCGCRYVTLTDGASALTALSPTPFSFNASPYTQEELREKKHNYELEPDGSTVLCLDYKMSGVGSNSCGPALLPQYQLREEAFSFCFTLLPE</sequence>
<dbReference type="Gene3D" id="3.20.20.80">
    <property type="entry name" value="Glycosidases"/>
    <property type="match status" value="1"/>
</dbReference>
<dbReference type="PANTHER" id="PTHR46323:SF2">
    <property type="entry name" value="BETA-GALACTOSIDASE"/>
    <property type="match status" value="1"/>
</dbReference>
<keyword evidence="5" id="KW-0326">Glycosidase</keyword>
<keyword evidence="9" id="KW-1185">Reference proteome</keyword>
<dbReference type="InterPro" id="IPR050347">
    <property type="entry name" value="Bact_Beta-galactosidase"/>
</dbReference>
<evidence type="ECO:0000256" key="5">
    <source>
        <dbReference type="ARBA" id="ARBA00023295"/>
    </source>
</evidence>
<dbReference type="SUPFAM" id="SSF49303">
    <property type="entry name" value="beta-Galactosidase/glucuronidase domain"/>
    <property type="match status" value="2"/>
</dbReference>
<dbReference type="InterPro" id="IPR006103">
    <property type="entry name" value="Glyco_hydro_2_cat"/>
</dbReference>